<dbReference type="InterPro" id="IPR002347">
    <property type="entry name" value="SDR_fam"/>
</dbReference>
<evidence type="ECO:0000313" key="1">
    <source>
        <dbReference type="Proteomes" id="UP000694888"/>
    </source>
</evidence>
<organism evidence="1 2">
    <name type="scientific">Aplysia californica</name>
    <name type="common">California sea hare</name>
    <dbReference type="NCBI Taxonomy" id="6500"/>
    <lineage>
        <taxon>Eukaryota</taxon>
        <taxon>Metazoa</taxon>
        <taxon>Spiralia</taxon>
        <taxon>Lophotrochozoa</taxon>
        <taxon>Mollusca</taxon>
        <taxon>Gastropoda</taxon>
        <taxon>Heterobranchia</taxon>
        <taxon>Euthyneura</taxon>
        <taxon>Tectipleura</taxon>
        <taxon>Aplysiida</taxon>
        <taxon>Aplysioidea</taxon>
        <taxon>Aplysiidae</taxon>
        <taxon>Aplysia</taxon>
    </lineage>
</organism>
<dbReference type="InterPro" id="IPR036291">
    <property type="entry name" value="NAD(P)-bd_dom_sf"/>
</dbReference>
<dbReference type="SUPFAM" id="SSF51735">
    <property type="entry name" value="NAD(P)-binding Rossmann-fold domains"/>
    <property type="match status" value="1"/>
</dbReference>
<dbReference type="Proteomes" id="UP000694888">
    <property type="component" value="Unplaced"/>
</dbReference>
<reference evidence="2" key="1">
    <citation type="submission" date="2025-08" db="UniProtKB">
        <authorList>
            <consortium name="RefSeq"/>
        </authorList>
    </citation>
    <scope>IDENTIFICATION</scope>
</reference>
<proteinExistence type="predicted"/>
<dbReference type="GeneID" id="101859088"/>
<dbReference type="PRINTS" id="PR00081">
    <property type="entry name" value="GDHRDH"/>
</dbReference>
<dbReference type="Pfam" id="PF13561">
    <property type="entry name" value="adh_short_C2"/>
    <property type="match status" value="1"/>
</dbReference>
<name>A0ABM0JIQ4_APLCA</name>
<accession>A0ABM0JIQ4</accession>
<gene>
    <name evidence="2" type="primary">LOC101859088</name>
</gene>
<dbReference type="Gene3D" id="3.40.50.720">
    <property type="entry name" value="NAD(P)-binding Rossmann-like Domain"/>
    <property type="match status" value="1"/>
</dbReference>
<sequence length="263" mass="28405">MSSQDFAGKSAIVTGASSGIGESIALLLAQRGAMVTLCGRDEERLQRVQGKCQEASGGNSDRFITVQGDLNDKAVRDRILEETIAKFGKLDVLIANAGASPKTNIDSDTEELFDFIFSTNLKSSYFLIQGSLPLLEKTKGNIVCVSSIVSTMPALWNQLYQMAKAGMDQLVRALALSQGPKGIRVNAINPTLVYTRIHERQGDGEAHRERLHEYLGRRHPLHARASTPEEQAEVAVFLASDGAGFVTGQCVKVDGGITLGKRD</sequence>
<dbReference type="PANTHER" id="PTHR43975:SF2">
    <property type="entry name" value="EG:BACR7A4.14 PROTEIN-RELATED"/>
    <property type="match status" value="1"/>
</dbReference>
<evidence type="ECO:0000313" key="2">
    <source>
        <dbReference type="RefSeq" id="XP_005094556.1"/>
    </source>
</evidence>
<keyword evidence="1" id="KW-1185">Reference proteome</keyword>
<dbReference type="PANTHER" id="PTHR43975">
    <property type="entry name" value="ZGC:101858"/>
    <property type="match status" value="1"/>
</dbReference>
<dbReference type="PRINTS" id="PR00080">
    <property type="entry name" value="SDRFAMILY"/>
</dbReference>
<dbReference type="RefSeq" id="XP_005094556.1">
    <property type="nucleotide sequence ID" value="XM_005094499.2"/>
</dbReference>
<protein>
    <submittedName>
        <fullName evidence="2">Oxidoreductase asL5</fullName>
    </submittedName>
</protein>